<evidence type="ECO:0000313" key="3">
    <source>
        <dbReference type="EMBL" id="GHI39945.1"/>
    </source>
</evidence>
<proteinExistence type="predicted"/>
<feature type="compositionally biased region" description="Low complexity" evidence="1">
    <location>
        <begin position="36"/>
        <end position="52"/>
    </location>
</feature>
<keyword evidence="4" id="KW-1185">Reference proteome</keyword>
<name>A0ABQ3QRT1_9ACTN</name>
<evidence type="ECO:0008006" key="5">
    <source>
        <dbReference type="Google" id="ProtNLM"/>
    </source>
</evidence>
<reference evidence="3" key="1">
    <citation type="submission" date="2024-05" db="EMBL/GenBank/DDBJ databases">
        <title>Whole genome shotgun sequence of Streptomyces violascens NBRC 12920.</title>
        <authorList>
            <person name="Komaki H."/>
            <person name="Tamura T."/>
        </authorList>
    </citation>
    <scope>NUCLEOTIDE SEQUENCE</scope>
    <source>
        <strain evidence="3">NBRC 12920</strain>
    </source>
</reference>
<gene>
    <name evidence="2" type="ORF">Sviol_02180</name>
    <name evidence="3" type="ORF">Sviol_43530</name>
</gene>
<dbReference type="EMBL" id="BNDY01000017">
    <property type="protein sequence ID" value="GHI39945.1"/>
    <property type="molecule type" value="Genomic_DNA"/>
</dbReference>
<accession>A0ABQ3QRT1</accession>
<dbReference type="Proteomes" id="UP001050808">
    <property type="component" value="Unassembled WGS sequence"/>
</dbReference>
<dbReference type="InterPro" id="IPR011044">
    <property type="entry name" value="Quino_amine_DH_bsu"/>
</dbReference>
<dbReference type="SUPFAM" id="SSF50969">
    <property type="entry name" value="YVTN repeat-like/Quinoprotein amine dehydrogenase"/>
    <property type="match status" value="1"/>
</dbReference>
<feature type="region of interest" description="Disordered" evidence="1">
    <location>
        <begin position="35"/>
        <end position="56"/>
    </location>
</feature>
<comment type="caution">
    <text evidence="3">The sequence shown here is derived from an EMBL/GenBank/DDBJ whole genome shotgun (WGS) entry which is preliminary data.</text>
</comment>
<evidence type="ECO:0000256" key="1">
    <source>
        <dbReference type="SAM" id="MobiDB-lite"/>
    </source>
</evidence>
<organism evidence="3 4">
    <name type="scientific">Streptomyces violascens</name>
    <dbReference type="NCBI Taxonomy" id="67381"/>
    <lineage>
        <taxon>Bacteria</taxon>
        <taxon>Bacillati</taxon>
        <taxon>Actinomycetota</taxon>
        <taxon>Actinomycetes</taxon>
        <taxon>Kitasatosporales</taxon>
        <taxon>Streptomycetaceae</taxon>
        <taxon>Streptomyces</taxon>
    </lineage>
</organism>
<evidence type="ECO:0000313" key="2">
    <source>
        <dbReference type="EMBL" id="GHI35810.1"/>
    </source>
</evidence>
<evidence type="ECO:0000313" key="4">
    <source>
        <dbReference type="Proteomes" id="UP001050808"/>
    </source>
</evidence>
<sequence length="461" mass="47682">MNHSNGIRPRARGTVVGMSLALALLTGCGGGGTAGGKAAPAPAAKGTGQGPAYQGPALPGFTAQPAWSLHAGGTSAPGVLDLGSTLLLAKNAQGGYVNTLSEGMLYDSQEADPLTLEFRDVKTGAVRTSLKVQAKTLEAVTWHHGTPAVAVTASTTTASDGLTEAKTTTTATVYGADGHELAKVPSYKTGTLLDGYRVEETDGTLRLTPVDGGPARTVTCTGTAARCTYDARTGAADASVGHAPLISGDYYAGFLNASNYQTAPEQITLSELATGKQVWSTDQAKVPPGVELDDKGHPKSEEVRILRIADGKVLVGRKAGASLSSGSWIDAWYDLKTGALLTSYKSAQEVLFSPSGDFAARDTVKFEDFPGTAVWQTADGKQLWEQHDGEHPLDPVRFTADGSVLYGETEDSGSKTGIAVDTRTKKVLAKNLPEDNLPSVDAATGYGYVTTAAGLFAFAPA</sequence>
<dbReference type="EMBL" id="BNDY01000002">
    <property type="protein sequence ID" value="GHI35810.1"/>
    <property type="molecule type" value="Genomic_DNA"/>
</dbReference>
<protein>
    <recommendedName>
        <fullName evidence="5">Lipoprotein</fullName>
    </recommendedName>
</protein>